<evidence type="ECO:0000313" key="3">
    <source>
        <dbReference type="Proteomes" id="UP000638849"/>
    </source>
</evidence>
<comment type="caution">
    <text evidence="2">The sequence shown here is derived from an EMBL/GenBank/DDBJ whole genome shotgun (WGS) entry which is preliminary data.</text>
</comment>
<accession>A0ABS0RUP5</accession>
<dbReference type="Pfam" id="PF03090">
    <property type="entry name" value="Replicase"/>
    <property type="match status" value="1"/>
</dbReference>
<dbReference type="Proteomes" id="UP000638849">
    <property type="component" value="Unassembled WGS sequence"/>
</dbReference>
<reference evidence="2 3" key="1">
    <citation type="submission" date="2020-12" db="EMBL/GenBank/DDBJ databases">
        <authorList>
            <person name="Kusuma A.B."/>
            <person name="Nouioui I."/>
            <person name="Goodfellow M."/>
        </authorList>
    </citation>
    <scope>NUCLEOTIDE SEQUENCE [LARGE SCALE GENOMIC DNA]</scope>
    <source>
        <strain evidence="2 3">DSM 41764</strain>
    </source>
</reference>
<protein>
    <submittedName>
        <fullName evidence="2">Replication initiation protein</fullName>
    </submittedName>
</protein>
<evidence type="ECO:0000313" key="2">
    <source>
        <dbReference type="EMBL" id="MBI0320590.1"/>
    </source>
</evidence>
<gene>
    <name evidence="2" type="ORF">JBF12_48135</name>
</gene>
<keyword evidence="3" id="KW-1185">Reference proteome</keyword>
<proteinExistence type="predicted"/>
<name>A0ABS0RUP5_9ACTN</name>
<organism evidence="2 3">
    <name type="scientific">Streptomyces javensis</name>
    <dbReference type="NCBI Taxonomy" id="114698"/>
    <lineage>
        <taxon>Bacteria</taxon>
        <taxon>Bacillati</taxon>
        <taxon>Actinomycetota</taxon>
        <taxon>Actinomycetes</taxon>
        <taxon>Kitasatosporales</taxon>
        <taxon>Streptomycetaceae</taxon>
        <taxon>Streptomyces</taxon>
        <taxon>Streptomyces violaceusniger group</taxon>
    </lineage>
</organism>
<dbReference type="EMBL" id="JAEEAQ010001676">
    <property type="protein sequence ID" value="MBI0320590.1"/>
    <property type="molecule type" value="Genomic_DNA"/>
</dbReference>
<dbReference type="InterPro" id="IPR004322">
    <property type="entry name" value="Plasmid_replicase_bac"/>
</dbReference>
<evidence type="ECO:0000256" key="1">
    <source>
        <dbReference type="SAM" id="MobiDB-lite"/>
    </source>
</evidence>
<sequence length="114" mass="13078">MGEGQKKPRNRWNGPGLWRHLIERFRMSPPYQPALFESSLPKWLACTDELAAGIQHHPRQKALKRAYIDPNPSALVWAMVFDVDRPEAATAWQDAPTECPRPNWVTQNPRNGHA</sequence>
<feature type="region of interest" description="Disordered" evidence="1">
    <location>
        <begin position="92"/>
        <end position="114"/>
    </location>
</feature>
<feature type="compositionally biased region" description="Polar residues" evidence="1">
    <location>
        <begin position="104"/>
        <end position="114"/>
    </location>
</feature>
<feature type="non-terminal residue" evidence="2">
    <location>
        <position position="114"/>
    </location>
</feature>